<dbReference type="PRINTS" id="PR00092">
    <property type="entry name" value="TYROSINASE"/>
</dbReference>
<dbReference type="AlphaFoldDB" id="A0A6M5YW59"/>
<sequence>MNRREFLGVSASGCALPILRPLAPVGAATPRRHSAPGKNIAQRKNLSKLTKEEWELFESAIIEMKNQKNNLGYNQFANFHNTSCAHRNWFFFPWHRAYLYYFEVLCRKLTKESFALPYWDWSTDRAVPQRFLDKKSPLYFEDRALKGKDFPTEADIGSKAISDLLATSSFRSFGGTATDLKANDSRTPGAAGGIEGGPHNIIHEYVGRAAREGDKHSAMFGNRAALDPLFWVHHANLDRIWMRWCVTELKGRTKQWPSQKGNSWAATKFEFVTVNAVDKSIFVEDCLSTYDLGYTYDEFAKEEAKTGAKRLDSVVKFLNVNASAVNAAEQELGAALNIKRPAVMTLKPSNVFLKNLRDNLAESSKKGTHVESRVRIEFQSVPHGGGRVRVFVNNPDANSSTRVTDPSYAGFISFFSPHSAHKEDDPKEEYILDIGKTLAKFEVKEDATITVTCVAEGWWSDAPDALIRRISVEIAEQT</sequence>
<feature type="domain" description="Tyrosinase copper-binding" evidence="4">
    <location>
        <begin position="227"/>
        <end position="238"/>
    </location>
</feature>
<reference evidence="6" key="1">
    <citation type="submission" date="2020-05" db="EMBL/GenBank/DDBJ databases">
        <title>Frigoriglobus tundricola gen. nov., sp. nov., a psychrotolerant cellulolytic planctomycete of the family Gemmataceae with two divergent copies of 16S rRNA gene.</title>
        <authorList>
            <person name="Kulichevskaya I.S."/>
            <person name="Ivanova A.A."/>
            <person name="Naumoff D.G."/>
            <person name="Beletsky A.V."/>
            <person name="Rijpstra W.I.C."/>
            <person name="Sinninghe Damste J.S."/>
            <person name="Mardanov A.V."/>
            <person name="Ravin N.V."/>
            <person name="Dedysh S.N."/>
        </authorList>
    </citation>
    <scope>NUCLEOTIDE SEQUENCE [LARGE SCALE GENOMIC DNA]</scope>
    <source>
        <strain evidence="6">PL17</strain>
    </source>
</reference>
<evidence type="ECO:0000259" key="3">
    <source>
        <dbReference type="PROSITE" id="PS00497"/>
    </source>
</evidence>
<dbReference type="GO" id="GO:0016491">
    <property type="term" value="F:oxidoreductase activity"/>
    <property type="evidence" value="ECO:0007669"/>
    <property type="project" value="InterPro"/>
</dbReference>
<evidence type="ECO:0000256" key="1">
    <source>
        <dbReference type="ARBA" id="ARBA00022723"/>
    </source>
</evidence>
<dbReference type="Pfam" id="PF00264">
    <property type="entry name" value="Tyrosinase"/>
    <property type="match status" value="2"/>
</dbReference>
<organism evidence="5 6">
    <name type="scientific">Frigoriglobus tundricola</name>
    <dbReference type="NCBI Taxonomy" id="2774151"/>
    <lineage>
        <taxon>Bacteria</taxon>
        <taxon>Pseudomonadati</taxon>
        <taxon>Planctomycetota</taxon>
        <taxon>Planctomycetia</taxon>
        <taxon>Gemmatales</taxon>
        <taxon>Gemmataceae</taxon>
        <taxon>Frigoriglobus</taxon>
    </lineage>
</organism>
<dbReference type="RefSeq" id="WP_171473411.1">
    <property type="nucleotide sequence ID" value="NZ_CP053452.2"/>
</dbReference>
<dbReference type="PROSITE" id="PS00497">
    <property type="entry name" value="TYROSINASE_1"/>
    <property type="match status" value="1"/>
</dbReference>
<proteinExistence type="predicted"/>
<gene>
    <name evidence="5" type="ORF">FTUN_5759</name>
</gene>
<dbReference type="KEGG" id="ftj:FTUN_5759"/>
<dbReference type="Gene3D" id="1.10.1280.10">
    <property type="entry name" value="Di-copper center containing domain from catechol oxidase"/>
    <property type="match status" value="1"/>
</dbReference>
<dbReference type="InterPro" id="IPR008922">
    <property type="entry name" value="Di-copper_centre_dom_sf"/>
</dbReference>
<evidence type="ECO:0000256" key="2">
    <source>
        <dbReference type="ARBA" id="ARBA00023008"/>
    </source>
</evidence>
<evidence type="ECO:0000259" key="4">
    <source>
        <dbReference type="PROSITE" id="PS00498"/>
    </source>
</evidence>
<dbReference type="Proteomes" id="UP000503447">
    <property type="component" value="Chromosome"/>
</dbReference>
<keyword evidence="1" id="KW-0479">Metal-binding</keyword>
<dbReference type="SUPFAM" id="SSF48056">
    <property type="entry name" value="Di-copper centre-containing domain"/>
    <property type="match status" value="1"/>
</dbReference>
<dbReference type="EMBL" id="CP053452">
    <property type="protein sequence ID" value="QJW98179.1"/>
    <property type="molecule type" value="Genomic_DNA"/>
</dbReference>
<evidence type="ECO:0000313" key="5">
    <source>
        <dbReference type="EMBL" id="QJW98179.1"/>
    </source>
</evidence>
<keyword evidence="6" id="KW-1185">Reference proteome</keyword>
<dbReference type="PANTHER" id="PTHR11474">
    <property type="entry name" value="TYROSINASE FAMILY MEMBER"/>
    <property type="match status" value="1"/>
</dbReference>
<name>A0A6M5YW59_9BACT</name>
<accession>A0A6M5YW59</accession>
<dbReference type="PANTHER" id="PTHR11474:SF76">
    <property type="entry name" value="SHKT DOMAIN-CONTAINING PROTEIN"/>
    <property type="match status" value="1"/>
</dbReference>
<dbReference type="InterPro" id="IPR002227">
    <property type="entry name" value="Tyrosinase_Cu-bd"/>
</dbReference>
<keyword evidence="2" id="KW-0186">Copper</keyword>
<evidence type="ECO:0000313" key="6">
    <source>
        <dbReference type="Proteomes" id="UP000503447"/>
    </source>
</evidence>
<protein>
    <recommendedName>
        <fullName evidence="3 4">Tyrosinase copper-binding domain-containing protein</fullName>
    </recommendedName>
</protein>
<feature type="domain" description="Tyrosinase copper-binding" evidence="3">
    <location>
        <begin position="86"/>
        <end position="103"/>
    </location>
</feature>
<dbReference type="InterPro" id="IPR050316">
    <property type="entry name" value="Tyrosinase/Hemocyanin"/>
</dbReference>
<dbReference type="PROSITE" id="PS00498">
    <property type="entry name" value="TYROSINASE_2"/>
    <property type="match status" value="1"/>
</dbReference>
<dbReference type="GO" id="GO:0046872">
    <property type="term" value="F:metal ion binding"/>
    <property type="evidence" value="ECO:0007669"/>
    <property type="project" value="UniProtKB-KW"/>
</dbReference>